<organism evidence="4 5">
    <name type="scientific">Gadus morhua</name>
    <name type="common">Atlantic cod</name>
    <dbReference type="NCBI Taxonomy" id="8049"/>
    <lineage>
        <taxon>Eukaryota</taxon>
        <taxon>Metazoa</taxon>
        <taxon>Chordata</taxon>
        <taxon>Craniata</taxon>
        <taxon>Vertebrata</taxon>
        <taxon>Euteleostomi</taxon>
        <taxon>Actinopterygii</taxon>
        <taxon>Neopterygii</taxon>
        <taxon>Teleostei</taxon>
        <taxon>Neoteleostei</taxon>
        <taxon>Acanthomorphata</taxon>
        <taxon>Zeiogadaria</taxon>
        <taxon>Gadariae</taxon>
        <taxon>Gadiformes</taxon>
        <taxon>Gadoidei</taxon>
        <taxon>Gadidae</taxon>
        <taxon>Gadus</taxon>
    </lineage>
</organism>
<keyword evidence="2" id="KW-1015">Disulfide bond</keyword>
<dbReference type="InterPro" id="IPR003598">
    <property type="entry name" value="Ig_sub2"/>
</dbReference>
<evidence type="ECO:0000256" key="1">
    <source>
        <dbReference type="ARBA" id="ARBA00022729"/>
    </source>
</evidence>
<keyword evidence="5" id="KW-1185">Reference proteome</keyword>
<dbReference type="Gene3D" id="2.60.40.10">
    <property type="entry name" value="Immunoglobulins"/>
    <property type="match status" value="2"/>
</dbReference>
<evidence type="ECO:0000313" key="4">
    <source>
        <dbReference type="Ensembl" id="ENSGMOP00000026626.1"/>
    </source>
</evidence>
<dbReference type="GO" id="GO:0004888">
    <property type="term" value="F:transmembrane signaling receptor activity"/>
    <property type="evidence" value="ECO:0007669"/>
    <property type="project" value="TreeGrafter"/>
</dbReference>
<feature type="domain" description="Ig-like" evidence="3">
    <location>
        <begin position="274"/>
        <end position="339"/>
    </location>
</feature>
<proteinExistence type="predicted"/>
<reference evidence="4" key="2">
    <citation type="submission" date="2025-09" db="UniProtKB">
        <authorList>
            <consortium name="Ensembl"/>
        </authorList>
    </citation>
    <scope>IDENTIFICATION</scope>
</reference>
<dbReference type="SUPFAM" id="SSF48726">
    <property type="entry name" value="Immunoglobulin"/>
    <property type="match status" value="2"/>
</dbReference>
<dbReference type="InterPro" id="IPR036179">
    <property type="entry name" value="Ig-like_dom_sf"/>
</dbReference>
<reference evidence="4" key="1">
    <citation type="submission" date="2025-08" db="UniProtKB">
        <authorList>
            <consortium name="Ensembl"/>
        </authorList>
    </citation>
    <scope>IDENTIFICATION</scope>
</reference>
<dbReference type="GO" id="GO:0007166">
    <property type="term" value="P:cell surface receptor signaling pathway"/>
    <property type="evidence" value="ECO:0007669"/>
    <property type="project" value="TreeGrafter"/>
</dbReference>
<dbReference type="Proteomes" id="UP000694546">
    <property type="component" value="Chromosome 17"/>
</dbReference>
<dbReference type="SMART" id="SM00409">
    <property type="entry name" value="IG"/>
    <property type="match status" value="4"/>
</dbReference>
<dbReference type="SMART" id="SM00408">
    <property type="entry name" value="IGc2"/>
    <property type="match status" value="2"/>
</dbReference>
<evidence type="ECO:0000259" key="3">
    <source>
        <dbReference type="PROSITE" id="PS50835"/>
    </source>
</evidence>
<accession>A0A8C5A3V6</accession>
<name>A0A8C5A3V6_GADMO</name>
<dbReference type="GO" id="GO:0006955">
    <property type="term" value="P:immune response"/>
    <property type="evidence" value="ECO:0007669"/>
    <property type="project" value="TreeGrafter"/>
</dbReference>
<dbReference type="InterPro" id="IPR007110">
    <property type="entry name" value="Ig-like_dom"/>
</dbReference>
<dbReference type="AlphaFoldDB" id="A0A8C5A3V6"/>
<dbReference type="InterPro" id="IPR050488">
    <property type="entry name" value="Ig_Fc_receptor"/>
</dbReference>
<dbReference type="Pfam" id="PF13895">
    <property type="entry name" value="Ig_2"/>
    <property type="match status" value="1"/>
</dbReference>
<feature type="domain" description="Ig-like" evidence="3">
    <location>
        <begin position="109"/>
        <end position="165"/>
    </location>
</feature>
<dbReference type="PANTHER" id="PTHR11481">
    <property type="entry name" value="IMMUNOGLOBULIN FC RECEPTOR"/>
    <property type="match status" value="1"/>
</dbReference>
<dbReference type="Pfam" id="PF13927">
    <property type="entry name" value="Ig_3"/>
    <property type="match status" value="1"/>
</dbReference>
<dbReference type="PANTHER" id="PTHR11481:SF64">
    <property type="entry name" value="FC RECEPTOR-LIKE PROTEIN 4"/>
    <property type="match status" value="1"/>
</dbReference>
<dbReference type="InterPro" id="IPR013783">
    <property type="entry name" value="Ig-like_fold"/>
</dbReference>
<dbReference type="InterPro" id="IPR003599">
    <property type="entry name" value="Ig_sub"/>
</dbReference>
<dbReference type="Ensembl" id="ENSGMOT00000064634.1">
    <property type="protein sequence ID" value="ENSGMOP00000026626.1"/>
    <property type="gene ID" value="ENSGMOG00000024573.1"/>
</dbReference>
<protein>
    <recommendedName>
        <fullName evidence="3">Ig-like domain-containing protein</fullName>
    </recommendedName>
</protein>
<evidence type="ECO:0000313" key="5">
    <source>
        <dbReference type="Proteomes" id="UP000694546"/>
    </source>
</evidence>
<dbReference type="GO" id="GO:0009897">
    <property type="term" value="C:external side of plasma membrane"/>
    <property type="evidence" value="ECO:0007669"/>
    <property type="project" value="TreeGrafter"/>
</dbReference>
<dbReference type="PROSITE" id="PS50835">
    <property type="entry name" value="IG_LIKE"/>
    <property type="match status" value="2"/>
</dbReference>
<keyword evidence="1" id="KW-0732">Signal</keyword>
<sequence length="388" mass="41854">MKVPSSLYRPYLLSNGLDAIRCTISVLCVPGGHVILESPVLPVMEGHNVTVSCVDNWGSPSPGLCHLNFTKKYDTATYWCRSATGQHSNMVNITVHGGHVILESPVLPVMEGHNVTVSCRTSTLSPPFSADFYKDGLLVMTAPTARMTIYNVSKSDEGLYKCSVSGLGHSPESWLNTQGAYVPATLWLSNGSQQVFEYQQVTVFCGGSGGGWRVWRVALPAASSMSACGDNWGSPSPGLCHLNFTKKYDTATYWCRSATGQHSNMVNITVHDGPVILESPVLSVMEGQIVTLSCRTKTPSSSFSTFYKDGSIIMTPPTARMTIYNVSKSDEGLYKCSMSGLGESPESWLAVRGENSGGPLKLNANAYRILLINTSTLVDCSLAGTRTY</sequence>
<evidence type="ECO:0000256" key="2">
    <source>
        <dbReference type="ARBA" id="ARBA00023157"/>
    </source>
</evidence>
<dbReference type="GeneTree" id="ENSGT00940000175251"/>